<evidence type="ECO:0000259" key="12">
    <source>
        <dbReference type="PROSITE" id="PS51831"/>
    </source>
</evidence>
<dbReference type="GO" id="GO:0042245">
    <property type="term" value="P:RNA repair"/>
    <property type="evidence" value="ECO:0007669"/>
    <property type="project" value="UniProtKB-KW"/>
</dbReference>
<dbReference type="SMART" id="SM00471">
    <property type="entry name" value="HDc"/>
    <property type="match status" value="1"/>
</dbReference>
<keyword evidence="8" id="KW-0067">ATP-binding</keyword>
<evidence type="ECO:0000313" key="13">
    <source>
        <dbReference type="EMBL" id="KPM46906.1"/>
    </source>
</evidence>
<dbReference type="CDD" id="cd05398">
    <property type="entry name" value="NT_ClassII-CCAase"/>
    <property type="match status" value="1"/>
</dbReference>
<evidence type="ECO:0000256" key="8">
    <source>
        <dbReference type="ARBA" id="ARBA00022840"/>
    </source>
</evidence>
<dbReference type="EMBL" id="LGTQ01000013">
    <property type="protein sequence ID" value="KPM46906.1"/>
    <property type="molecule type" value="Genomic_DNA"/>
</dbReference>
<evidence type="ECO:0000256" key="3">
    <source>
        <dbReference type="ARBA" id="ARBA00022694"/>
    </source>
</evidence>
<evidence type="ECO:0000313" key="14">
    <source>
        <dbReference type="Proteomes" id="UP000050454"/>
    </source>
</evidence>
<comment type="caution">
    <text evidence="13">The sequence shown here is derived from an EMBL/GenBank/DDBJ whole genome shotgun (WGS) entry which is preliminary data.</text>
</comment>
<evidence type="ECO:0000256" key="4">
    <source>
        <dbReference type="ARBA" id="ARBA00022695"/>
    </source>
</evidence>
<organism evidence="13 14">
    <name type="scientific">Jiulongibacter sediminis</name>
    <dbReference type="NCBI Taxonomy" id="1605367"/>
    <lineage>
        <taxon>Bacteria</taxon>
        <taxon>Pseudomonadati</taxon>
        <taxon>Bacteroidota</taxon>
        <taxon>Cytophagia</taxon>
        <taxon>Cytophagales</taxon>
        <taxon>Leadbetterellaceae</taxon>
        <taxon>Jiulongibacter</taxon>
    </lineage>
</organism>
<dbReference type="STRING" id="1605367.AFM12_16855"/>
<dbReference type="OrthoDB" id="9805698at2"/>
<dbReference type="InterPro" id="IPR002646">
    <property type="entry name" value="PolA_pol_head_dom"/>
</dbReference>
<evidence type="ECO:0000256" key="2">
    <source>
        <dbReference type="ARBA" id="ARBA00022679"/>
    </source>
</evidence>
<reference evidence="13 14" key="1">
    <citation type="submission" date="2015-07" db="EMBL/GenBank/DDBJ databases">
        <title>The draft genome sequence of Leadbetterella sp. JN14-9.</title>
        <authorList>
            <person name="Liu Y."/>
            <person name="Du J."/>
            <person name="Shao Z."/>
        </authorList>
    </citation>
    <scope>NUCLEOTIDE SEQUENCE [LARGE SCALE GENOMIC DNA]</scope>
    <source>
        <strain evidence="13 14">JN14-9</strain>
    </source>
</reference>
<keyword evidence="10 11" id="KW-0694">RNA-binding</keyword>
<protein>
    <submittedName>
        <fullName evidence="13">tRNA nucleotidyltransferase</fullName>
    </submittedName>
</protein>
<evidence type="ECO:0000256" key="5">
    <source>
        <dbReference type="ARBA" id="ARBA00022723"/>
    </source>
</evidence>
<dbReference type="GO" id="GO:0046872">
    <property type="term" value="F:metal ion binding"/>
    <property type="evidence" value="ECO:0007669"/>
    <property type="project" value="UniProtKB-KW"/>
</dbReference>
<keyword evidence="6" id="KW-0547">Nucleotide-binding</keyword>
<dbReference type="Gene3D" id="3.30.460.10">
    <property type="entry name" value="Beta Polymerase, domain 2"/>
    <property type="match status" value="1"/>
</dbReference>
<dbReference type="CDD" id="cd00077">
    <property type="entry name" value="HDc"/>
    <property type="match status" value="1"/>
</dbReference>
<dbReference type="SUPFAM" id="SSF81301">
    <property type="entry name" value="Nucleotidyltransferase"/>
    <property type="match status" value="1"/>
</dbReference>
<dbReference type="PATRIC" id="fig|1605367.3.peg.804"/>
<proteinExistence type="inferred from homology"/>
<dbReference type="InterPro" id="IPR003607">
    <property type="entry name" value="HD/PDEase_dom"/>
</dbReference>
<keyword evidence="4" id="KW-0548">Nucleotidyltransferase</keyword>
<dbReference type="GO" id="GO:0008033">
    <property type="term" value="P:tRNA processing"/>
    <property type="evidence" value="ECO:0007669"/>
    <property type="project" value="UniProtKB-KW"/>
</dbReference>
<keyword evidence="9" id="KW-0460">Magnesium</keyword>
<dbReference type="Proteomes" id="UP000050454">
    <property type="component" value="Unassembled WGS sequence"/>
</dbReference>
<sequence length="488" mass="55852">MDFNKHLLAHPIFKVIGEAADDLNLEAYVIGGYVRDLFLKRPNKDIDVVCIGSGIDLAERVASKLGENTRVNIFKNFGTAQIPHPEYDLEFVGARKESYRSDSRKPSVEDGTLQDDQNRRDFTINAMGLCLNQKRFGELLDPFDGQSDLGRRIIKTPLEPGITFSDDPLRMMRAVRFATQLNFDIDPVTFEAIAQMKDRIKIVSQERITDELNKIILAPTPSYGFKLLDQTGILEIIFPELTNLKGVEYIDNKGHKDNFYHTLQVLDNITKFTDDLWVRWAAILHDIAKPATKRFHKKAGWTFHGHEELGSRWVKGIFRKMKLPLDNKMRSVKNLVRLHLRPIALAKEGVTDSALRRVLVEAGDDIENLLMLCRADITSKDPNRVRRYLKNFDKVEQLLIELEQKDKLRNFQPVITGEIIMAAFDLPPSKEVGILKSAIREAVIDGEVPNELEAGFEFIKKEGVKMSFQLVRSFEEIEQMTQNKDTNE</sequence>
<dbReference type="GO" id="GO:0003723">
    <property type="term" value="F:RNA binding"/>
    <property type="evidence" value="ECO:0007669"/>
    <property type="project" value="UniProtKB-KW"/>
</dbReference>
<dbReference type="InterPro" id="IPR043519">
    <property type="entry name" value="NT_sf"/>
</dbReference>
<gene>
    <name evidence="13" type="ORF">AFM12_16855</name>
</gene>
<keyword evidence="5" id="KW-0479">Metal-binding</keyword>
<evidence type="ECO:0000256" key="1">
    <source>
        <dbReference type="ARBA" id="ARBA00001946"/>
    </source>
</evidence>
<keyword evidence="14" id="KW-1185">Reference proteome</keyword>
<comment type="similarity">
    <text evidence="11">Belongs to the tRNA nucleotidyltransferase/poly(A) polymerase family.</text>
</comment>
<feature type="domain" description="HD" evidence="12">
    <location>
        <begin position="258"/>
        <end position="369"/>
    </location>
</feature>
<keyword evidence="2 11" id="KW-0808">Transferase</keyword>
<keyword evidence="7" id="KW-0692">RNA repair</keyword>
<dbReference type="Pfam" id="PF12627">
    <property type="entry name" value="PolyA_pol_RNAbd"/>
    <property type="match status" value="1"/>
</dbReference>
<keyword evidence="3" id="KW-0819">tRNA processing</keyword>
<dbReference type="PANTHER" id="PTHR47545:SF1">
    <property type="entry name" value="MULTIFUNCTIONAL CCA PROTEIN"/>
    <property type="match status" value="1"/>
</dbReference>
<evidence type="ECO:0000256" key="6">
    <source>
        <dbReference type="ARBA" id="ARBA00022741"/>
    </source>
</evidence>
<dbReference type="FunFam" id="3.30.460.10:FF:000033">
    <property type="entry name" value="Poly A polymerase head domain protein"/>
    <property type="match status" value="1"/>
</dbReference>
<dbReference type="RefSeq" id="WP_055150670.1">
    <property type="nucleotide sequence ID" value="NZ_JXSZ01000013.1"/>
</dbReference>
<dbReference type="InterPro" id="IPR050124">
    <property type="entry name" value="tRNA_CCA-adding_enzyme"/>
</dbReference>
<accession>A0A0P7BXT7</accession>
<evidence type="ECO:0000256" key="7">
    <source>
        <dbReference type="ARBA" id="ARBA00022800"/>
    </source>
</evidence>
<dbReference type="InterPro" id="IPR006674">
    <property type="entry name" value="HD_domain"/>
</dbReference>
<dbReference type="PROSITE" id="PS51831">
    <property type="entry name" value="HD"/>
    <property type="match status" value="1"/>
</dbReference>
<name>A0A0P7BXT7_9BACT</name>
<dbReference type="GO" id="GO:0016779">
    <property type="term" value="F:nucleotidyltransferase activity"/>
    <property type="evidence" value="ECO:0007669"/>
    <property type="project" value="UniProtKB-KW"/>
</dbReference>
<comment type="cofactor">
    <cofactor evidence="1">
        <name>Mg(2+)</name>
        <dbReference type="ChEBI" id="CHEBI:18420"/>
    </cofactor>
</comment>
<evidence type="ECO:0000256" key="11">
    <source>
        <dbReference type="RuleBase" id="RU003953"/>
    </source>
</evidence>
<dbReference type="Gene3D" id="1.10.3090.10">
    <property type="entry name" value="cca-adding enzyme, domain 2"/>
    <property type="match status" value="1"/>
</dbReference>
<dbReference type="AlphaFoldDB" id="A0A0P7BXT7"/>
<dbReference type="GO" id="GO:0005524">
    <property type="term" value="F:ATP binding"/>
    <property type="evidence" value="ECO:0007669"/>
    <property type="project" value="UniProtKB-KW"/>
</dbReference>
<dbReference type="InterPro" id="IPR032828">
    <property type="entry name" value="PolyA_RNA-bd"/>
</dbReference>
<dbReference type="SUPFAM" id="SSF81891">
    <property type="entry name" value="Poly A polymerase C-terminal region-like"/>
    <property type="match status" value="1"/>
</dbReference>
<dbReference type="Pfam" id="PF01966">
    <property type="entry name" value="HD"/>
    <property type="match status" value="1"/>
</dbReference>
<evidence type="ECO:0000256" key="10">
    <source>
        <dbReference type="ARBA" id="ARBA00022884"/>
    </source>
</evidence>
<evidence type="ECO:0000256" key="9">
    <source>
        <dbReference type="ARBA" id="ARBA00022842"/>
    </source>
</evidence>
<dbReference type="PANTHER" id="PTHR47545">
    <property type="entry name" value="MULTIFUNCTIONAL CCA PROTEIN"/>
    <property type="match status" value="1"/>
</dbReference>
<dbReference type="Pfam" id="PF01743">
    <property type="entry name" value="PolyA_pol"/>
    <property type="match status" value="1"/>
</dbReference>